<evidence type="ECO:0000256" key="1">
    <source>
        <dbReference type="SAM" id="MobiDB-lite"/>
    </source>
</evidence>
<reference evidence="2 3" key="1">
    <citation type="journal article" date="2021" name="Elife">
        <title>Chloroplast acquisition without the gene transfer in kleptoplastic sea slugs, Plakobranchus ocellatus.</title>
        <authorList>
            <person name="Maeda T."/>
            <person name="Takahashi S."/>
            <person name="Yoshida T."/>
            <person name="Shimamura S."/>
            <person name="Takaki Y."/>
            <person name="Nagai Y."/>
            <person name="Toyoda A."/>
            <person name="Suzuki Y."/>
            <person name="Arimoto A."/>
            <person name="Ishii H."/>
            <person name="Satoh N."/>
            <person name="Nishiyama T."/>
            <person name="Hasebe M."/>
            <person name="Maruyama T."/>
            <person name="Minagawa J."/>
            <person name="Obokata J."/>
            <person name="Shigenobu S."/>
        </authorList>
    </citation>
    <scope>NUCLEOTIDE SEQUENCE [LARGE SCALE GENOMIC DNA]</scope>
</reference>
<sequence length="116" mass="13135">MCKIKRWRTKKGKDNNFAPTEEDKQRKCELSQPKSRPMLIRLRLVKPRIGSALEHNSPVFALESFSSPGQMLDGCRLLLGYRPVCVTAVLIGRPGGEAAQRAINSWQPGMDREKEK</sequence>
<dbReference type="EMBL" id="BLXT01002928">
    <property type="protein sequence ID" value="GFN98984.1"/>
    <property type="molecule type" value="Genomic_DNA"/>
</dbReference>
<accession>A0AAV3ZUZ4</accession>
<evidence type="ECO:0000313" key="2">
    <source>
        <dbReference type="EMBL" id="GFN98984.1"/>
    </source>
</evidence>
<proteinExistence type="predicted"/>
<comment type="caution">
    <text evidence="2">The sequence shown here is derived from an EMBL/GenBank/DDBJ whole genome shotgun (WGS) entry which is preliminary data.</text>
</comment>
<feature type="compositionally biased region" description="Basic residues" evidence="1">
    <location>
        <begin position="1"/>
        <end position="11"/>
    </location>
</feature>
<dbReference type="AlphaFoldDB" id="A0AAV3ZUZ4"/>
<protein>
    <submittedName>
        <fullName evidence="2">Uncharacterized protein</fullName>
    </submittedName>
</protein>
<keyword evidence="3" id="KW-1185">Reference proteome</keyword>
<dbReference type="Proteomes" id="UP000735302">
    <property type="component" value="Unassembled WGS sequence"/>
</dbReference>
<gene>
    <name evidence="2" type="ORF">PoB_002549000</name>
</gene>
<evidence type="ECO:0000313" key="3">
    <source>
        <dbReference type="Proteomes" id="UP000735302"/>
    </source>
</evidence>
<feature type="region of interest" description="Disordered" evidence="1">
    <location>
        <begin position="1"/>
        <end position="32"/>
    </location>
</feature>
<name>A0AAV3ZUZ4_9GAST</name>
<organism evidence="2 3">
    <name type="scientific">Plakobranchus ocellatus</name>
    <dbReference type="NCBI Taxonomy" id="259542"/>
    <lineage>
        <taxon>Eukaryota</taxon>
        <taxon>Metazoa</taxon>
        <taxon>Spiralia</taxon>
        <taxon>Lophotrochozoa</taxon>
        <taxon>Mollusca</taxon>
        <taxon>Gastropoda</taxon>
        <taxon>Heterobranchia</taxon>
        <taxon>Euthyneura</taxon>
        <taxon>Panpulmonata</taxon>
        <taxon>Sacoglossa</taxon>
        <taxon>Placobranchoidea</taxon>
        <taxon>Plakobranchidae</taxon>
        <taxon>Plakobranchus</taxon>
    </lineage>
</organism>